<dbReference type="OrthoDB" id="432234at2759"/>
<keyword evidence="2" id="KW-0378">Hydrolase</keyword>
<gene>
    <name evidence="2" type="primary">PIF1_1</name>
    <name evidence="2" type="ORF">DBV05_g6108</name>
</gene>
<accession>A0A5N5DC77</accession>
<dbReference type="PANTHER" id="PTHR47642">
    <property type="entry name" value="ATP-DEPENDENT DNA HELICASE"/>
    <property type="match status" value="1"/>
</dbReference>
<protein>
    <submittedName>
        <fullName evidence="2">ATP-dependent DNA helicase PIF1</fullName>
    </submittedName>
</protein>
<keyword evidence="2" id="KW-0347">Helicase</keyword>
<proteinExistence type="predicted"/>
<keyword evidence="2" id="KW-0067">ATP-binding</keyword>
<feature type="region of interest" description="Disordered" evidence="1">
    <location>
        <begin position="30"/>
        <end position="53"/>
    </location>
</feature>
<dbReference type="Proteomes" id="UP000325902">
    <property type="component" value="Unassembled WGS sequence"/>
</dbReference>
<name>A0A5N5DC77_9PEZI</name>
<dbReference type="InterPro" id="IPR051055">
    <property type="entry name" value="PIF1_helicase"/>
</dbReference>
<organism evidence="2 3">
    <name type="scientific">Lasiodiplodia theobromae</name>
    <dbReference type="NCBI Taxonomy" id="45133"/>
    <lineage>
        <taxon>Eukaryota</taxon>
        <taxon>Fungi</taxon>
        <taxon>Dikarya</taxon>
        <taxon>Ascomycota</taxon>
        <taxon>Pezizomycotina</taxon>
        <taxon>Dothideomycetes</taxon>
        <taxon>Dothideomycetes incertae sedis</taxon>
        <taxon>Botryosphaeriales</taxon>
        <taxon>Botryosphaeriaceae</taxon>
        <taxon>Lasiodiplodia</taxon>
    </lineage>
</organism>
<evidence type="ECO:0000256" key="1">
    <source>
        <dbReference type="SAM" id="MobiDB-lite"/>
    </source>
</evidence>
<keyword evidence="3" id="KW-1185">Reference proteome</keyword>
<dbReference type="AlphaFoldDB" id="A0A5N5DC77"/>
<dbReference type="PANTHER" id="PTHR47642:SF5">
    <property type="entry name" value="ATP-DEPENDENT DNA HELICASE"/>
    <property type="match status" value="1"/>
</dbReference>
<dbReference type="GO" id="GO:0004386">
    <property type="term" value="F:helicase activity"/>
    <property type="evidence" value="ECO:0007669"/>
    <property type="project" value="UniProtKB-KW"/>
</dbReference>
<reference evidence="2 3" key="1">
    <citation type="journal article" date="2019" name="Sci. Rep.">
        <title>A multi-omics analysis of the grapevine pathogen Lasiodiplodia theobromae reveals that temperature affects the expression of virulence- and pathogenicity-related genes.</title>
        <authorList>
            <person name="Felix C."/>
            <person name="Meneses R."/>
            <person name="Goncalves M.F.M."/>
            <person name="Tilleman L."/>
            <person name="Duarte A.S."/>
            <person name="Jorrin-Novo J.V."/>
            <person name="Van de Peer Y."/>
            <person name="Deforce D."/>
            <person name="Van Nieuwerburgh F."/>
            <person name="Esteves A.C."/>
            <person name="Alves A."/>
        </authorList>
    </citation>
    <scope>NUCLEOTIDE SEQUENCE [LARGE SCALE GENOMIC DNA]</scope>
    <source>
        <strain evidence="2 3">LA-SOL3</strain>
    </source>
</reference>
<evidence type="ECO:0000313" key="3">
    <source>
        <dbReference type="Proteomes" id="UP000325902"/>
    </source>
</evidence>
<comment type="caution">
    <text evidence="2">The sequence shown here is derived from an EMBL/GenBank/DDBJ whole genome shotgun (WGS) entry which is preliminary data.</text>
</comment>
<dbReference type="EMBL" id="VCHE01000035">
    <property type="protein sequence ID" value="KAB2575217.1"/>
    <property type="molecule type" value="Genomic_DNA"/>
</dbReference>
<keyword evidence="2" id="KW-0547">Nucleotide-binding</keyword>
<sequence>MLIKDLDYGLVSGSVGRVVGFADEQAFSQQWSGDEGEGKGAQKSRHHKKEKDRSQLYPVVRFFQKPAKSDGTMTTRVVLCRPAQWTINEKAKLSTRIQVPLVLAYALAVEQTVGRTIEPVNLNLLQGWSENRRGIAYCALSRATGLKALRLRNFEATKIRAHPDVRAFYDGLNLPKGTINHRPPRLLIAFISFRVEALGITGG</sequence>
<evidence type="ECO:0000313" key="2">
    <source>
        <dbReference type="EMBL" id="KAB2575217.1"/>
    </source>
</evidence>